<dbReference type="AlphaFoldDB" id="A0A1I1IPD3"/>
<evidence type="ECO:0000256" key="6">
    <source>
        <dbReference type="ARBA" id="ARBA00022989"/>
    </source>
</evidence>
<comment type="subcellular location">
    <subcellularLocation>
        <location evidence="1 9">Cell inner membrane</location>
        <topology evidence="1 9">Multi-pass membrane protein</topology>
    </subcellularLocation>
</comment>
<feature type="transmembrane region" description="Helical" evidence="9">
    <location>
        <begin position="54"/>
        <end position="71"/>
    </location>
</feature>
<comment type="function">
    <text evidence="9">Part of the tripartite ATP-independent periplasmic (TRAP) transport system.</text>
</comment>
<evidence type="ECO:0000259" key="10">
    <source>
        <dbReference type="Pfam" id="PF04290"/>
    </source>
</evidence>
<dbReference type="InterPro" id="IPR007387">
    <property type="entry name" value="TRAP_DctQ"/>
</dbReference>
<dbReference type="EMBL" id="FOLO01000008">
    <property type="protein sequence ID" value="SFC35633.1"/>
    <property type="molecule type" value="Genomic_DNA"/>
</dbReference>
<evidence type="ECO:0000256" key="9">
    <source>
        <dbReference type="RuleBase" id="RU369079"/>
    </source>
</evidence>
<evidence type="ECO:0000313" key="12">
    <source>
        <dbReference type="Proteomes" id="UP000198862"/>
    </source>
</evidence>
<organism evidence="11 12">
    <name type="scientific">Pseudoalteromonas denitrificans DSM 6059</name>
    <dbReference type="NCBI Taxonomy" id="1123010"/>
    <lineage>
        <taxon>Bacteria</taxon>
        <taxon>Pseudomonadati</taxon>
        <taxon>Pseudomonadota</taxon>
        <taxon>Gammaproteobacteria</taxon>
        <taxon>Alteromonadales</taxon>
        <taxon>Pseudoalteromonadaceae</taxon>
        <taxon>Pseudoalteromonas</taxon>
    </lineage>
</organism>
<keyword evidence="7 9" id="KW-0472">Membrane</keyword>
<evidence type="ECO:0000256" key="2">
    <source>
        <dbReference type="ARBA" id="ARBA00022448"/>
    </source>
</evidence>
<dbReference type="OrthoDB" id="9795655at2"/>
<sequence>MLSKLSKIHQKIDQFTESLGKAISWFTVLMVLIMVSIVLLRYGFNIGWIAMQESVLYLHAFVFMLGCSYTLKHNGHVRVDIFYRRFSIKKQAWVNLLGCIFLLFPVTIFISVMSFDYITSSWSVMEGSREAGGLPGVFILKSLIPLLSLTLIIQAISEILKSVEILLGHKN</sequence>
<dbReference type="PANTHER" id="PTHR35011">
    <property type="entry name" value="2,3-DIKETO-L-GULONATE TRAP TRANSPORTER SMALL PERMEASE PROTEIN YIAM"/>
    <property type="match status" value="1"/>
</dbReference>
<proteinExistence type="inferred from homology"/>
<evidence type="ECO:0000256" key="7">
    <source>
        <dbReference type="ARBA" id="ARBA00023136"/>
    </source>
</evidence>
<dbReference type="RefSeq" id="WP_091982354.1">
    <property type="nucleotide sequence ID" value="NZ_FOLO01000008.1"/>
</dbReference>
<dbReference type="InterPro" id="IPR055348">
    <property type="entry name" value="DctQ"/>
</dbReference>
<evidence type="ECO:0000256" key="4">
    <source>
        <dbReference type="ARBA" id="ARBA00022519"/>
    </source>
</evidence>
<evidence type="ECO:0000256" key="1">
    <source>
        <dbReference type="ARBA" id="ARBA00004429"/>
    </source>
</evidence>
<feature type="transmembrane region" description="Helical" evidence="9">
    <location>
        <begin position="138"/>
        <end position="160"/>
    </location>
</feature>
<dbReference type="Proteomes" id="UP000198862">
    <property type="component" value="Unassembled WGS sequence"/>
</dbReference>
<keyword evidence="12" id="KW-1185">Reference proteome</keyword>
<keyword evidence="6 9" id="KW-1133">Transmembrane helix</keyword>
<evidence type="ECO:0000256" key="8">
    <source>
        <dbReference type="ARBA" id="ARBA00038436"/>
    </source>
</evidence>
<feature type="transmembrane region" description="Helical" evidence="9">
    <location>
        <begin position="21"/>
        <end position="42"/>
    </location>
</feature>
<keyword evidence="5 9" id="KW-0812">Transmembrane</keyword>
<name>A0A1I1IPD3_9GAMM</name>
<evidence type="ECO:0000313" key="11">
    <source>
        <dbReference type="EMBL" id="SFC35633.1"/>
    </source>
</evidence>
<dbReference type="PANTHER" id="PTHR35011:SF4">
    <property type="entry name" value="SLL1102 PROTEIN"/>
    <property type="match status" value="1"/>
</dbReference>
<keyword evidence="4 9" id="KW-0997">Cell inner membrane</keyword>
<keyword evidence="2 9" id="KW-0813">Transport</keyword>
<comment type="similarity">
    <text evidence="8 9">Belongs to the TRAP transporter small permease family.</text>
</comment>
<dbReference type="GO" id="GO:0022857">
    <property type="term" value="F:transmembrane transporter activity"/>
    <property type="evidence" value="ECO:0007669"/>
    <property type="project" value="UniProtKB-UniRule"/>
</dbReference>
<reference evidence="11 12" key="1">
    <citation type="submission" date="2016-10" db="EMBL/GenBank/DDBJ databases">
        <authorList>
            <person name="de Groot N.N."/>
        </authorList>
    </citation>
    <scope>NUCLEOTIDE SEQUENCE [LARGE SCALE GENOMIC DNA]</scope>
    <source>
        <strain evidence="11 12">DSM 6059</strain>
    </source>
</reference>
<protein>
    <recommendedName>
        <fullName evidence="9">TRAP transporter small permease protein</fullName>
    </recommendedName>
</protein>
<dbReference type="GO" id="GO:0005886">
    <property type="term" value="C:plasma membrane"/>
    <property type="evidence" value="ECO:0007669"/>
    <property type="project" value="UniProtKB-SubCell"/>
</dbReference>
<feature type="domain" description="Tripartite ATP-independent periplasmic transporters DctQ component" evidence="10">
    <location>
        <begin position="30"/>
        <end position="162"/>
    </location>
</feature>
<evidence type="ECO:0000256" key="5">
    <source>
        <dbReference type="ARBA" id="ARBA00022692"/>
    </source>
</evidence>
<keyword evidence="3" id="KW-1003">Cell membrane</keyword>
<gene>
    <name evidence="11" type="ORF">SAMN02745724_01480</name>
</gene>
<dbReference type="STRING" id="1123010.SAMN02745724_01480"/>
<accession>A0A1I1IPD3</accession>
<evidence type="ECO:0000256" key="3">
    <source>
        <dbReference type="ARBA" id="ARBA00022475"/>
    </source>
</evidence>
<comment type="subunit">
    <text evidence="9">The complex comprises the extracytoplasmic solute receptor protein and the two transmembrane proteins.</text>
</comment>
<feature type="transmembrane region" description="Helical" evidence="9">
    <location>
        <begin position="92"/>
        <end position="118"/>
    </location>
</feature>
<dbReference type="Pfam" id="PF04290">
    <property type="entry name" value="DctQ"/>
    <property type="match status" value="1"/>
</dbReference>